<sequence length="123" mass="14183">MAGQYIESVRDDGSEKFILLLLEFLKGRHTSIMDDNTITDYCRHREERPHWLFDGNKIWCLKKTPDCSIEVDLDVKRGRQARPDPKGKKKQGSHLHCTKKPRFDLLACYLVGKAVIQVDGLEA</sequence>
<reference evidence="1 2" key="1">
    <citation type="journal article" date="2021" name="Nat. Commun.">
        <title>Genetic determinants of endophytism in the Arabidopsis root mycobiome.</title>
        <authorList>
            <person name="Mesny F."/>
            <person name="Miyauchi S."/>
            <person name="Thiergart T."/>
            <person name="Pickel B."/>
            <person name="Atanasova L."/>
            <person name="Karlsson M."/>
            <person name="Huettel B."/>
            <person name="Barry K.W."/>
            <person name="Haridas S."/>
            <person name="Chen C."/>
            <person name="Bauer D."/>
            <person name="Andreopoulos W."/>
            <person name="Pangilinan J."/>
            <person name="LaButti K."/>
            <person name="Riley R."/>
            <person name="Lipzen A."/>
            <person name="Clum A."/>
            <person name="Drula E."/>
            <person name="Henrissat B."/>
            <person name="Kohler A."/>
            <person name="Grigoriev I.V."/>
            <person name="Martin F.M."/>
            <person name="Hacquard S."/>
        </authorList>
    </citation>
    <scope>NUCLEOTIDE SEQUENCE [LARGE SCALE GENOMIC DNA]</scope>
    <source>
        <strain evidence="1 2">MPI-SDFR-AT-0080</strain>
    </source>
</reference>
<name>A0ABQ8FYY4_9PEZI</name>
<accession>A0ABQ8FYY4</accession>
<protein>
    <submittedName>
        <fullName evidence="1">Uncharacterized protein</fullName>
    </submittedName>
</protein>
<dbReference type="Proteomes" id="UP000774617">
    <property type="component" value="Unassembled WGS sequence"/>
</dbReference>
<evidence type="ECO:0000313" key="1">
    <source>
        <dbReference type="EMBL" id="KAH7036710.1"/>
    </source>
</evidence>
<keyword evidence="2" id="KW-1185">Reference proteome</keyword>
<proteinExistence type="predicted"/>
<comment type="caution">
    <text evidence="1">The sequence shown here is derived from an EMBL/GenBank/DDBJ whole genome shotgun (WGS) entry which is preliminary data.</text>
</comment>
<evidence type="ECO:0000313" key="2">
    <source>
        <dbReference type="Proteomes" id="UP000774617"/>
    </source>
</evidence>
<dbReference type="EMBL" id="JAGTJR010000034">
    <property type="protein sequence ID" value="KAH7036710.1"/>
    <property type="molecule type" value="Genomic_DNA"/>
</dbReference>
<organism evidence="1 2">
    <name type="scientific">Macrophomina phaseolina</name>
    <dbReference type="NCBI Taxonomy" id="35725"/>
    <lineage>
        <taxon>Eukaryota</taxon>
        <taxon>Fungi</taxon>
        <taxon>Dikarya</taxon>
        <taxon>Ascomycota</taxon>
        <taxon>Pezizomycotina</taxon>
        <taxon>Dothideomycetes</taxon>
        <taxon>Dothideomycetes incertae sedis</taxon>
        <taxon>Botryosphaeriales</taxon>
        <taxon>Botryosphaeriaceae</taxon>
        <taxon>Macrophomina</taxon>
    </lineage>
</organism>
<gene>
    <name evidence="1" type="ORF">B0J12DRAFT_744171</name>
</gene>